<dbReference type="AlphaFoldDB" id="A0A1X9NHY1"/>
<proteinExistence type="predicted"/>
<dbReference type="RefSeq" id="WP_085759289.1">
    <property type="nucleotide sequence ID" value="NZ_CP019343.1"/>
</dbReference>
<dbReference type="EMBL" id="CP019343">
    <property type="protein sequence ID" value="ARN75119.1"/>
    <property type="molecule type" value="Genomic_DNA"/>
</dbReference>
<evidence type="ECO:0000313" key="3">
    <source>
        <dbReference type="Proteomes" id="UP000193450"/>
    </source>
</evidence>
<accession>A0A1X9NHY1</accession>
<gene>
    <name evidence="2" type="ORF">BST96_13940</name>
</gene>
<sequence length="107" mass="12698">MQLYKAITQAPLERQPEQPPNEAVQHSELSTAIWADPRSNVDRRTAIDINKVPATGCRRTHQRRRLHYVHTEQWWLQRHYDQDDLGICLKKMDFDDDIFDWLDAQGT</sequence>
<evidence type="ECO:0000256" key="1">
    <source>
        <dbReference type="SAM" id="MobiDB-lite"/>
    </source>
</evidence>
<feature type="region of interest" description="Disordered" evidence="1">
    <location>
        <begin position="1"/>
        <end position="31"/>
    </location>
</feature>
<reference evidence="2 3" key="1">
    <citation type="submission" date="2016-11" db="EMBL/GenBank/DDBJ databases">
        <title>Trade-off between light-utilization and light-protection in marine flavobacteria.</title>
        <authorList>
            <person name="Kumagai Y."/>
        </authorList>
    </citation>
    <scope>NUCLEOTIDE SEQUENCE [LARGE SCALE GENOMIC DNA]</scope>
    <source>
        <strain evidence="2 3">NBRC 107125</strain>
    </source>
</reference>
<evidence type="ECO:0000313" key="2">
    <source>
        <dbReference type="EMBL" id="ARN75119.1"/>
    </source>
</evidence>
<dbReference type="KEGG" id="osg:BST96_13940"/>
<protein>
    <submittedName>
        <fullName evidence="2">Uncharacterized protein</fullName>
    </submittedName>
</protein>
<dbReference type="Proteomes" id="UP000193450">
    <property type="component" value="Chromosome"/>
</dbReference>
<organism evidence="2 3">
    <name type="scientific">Oceanicoccus sagamiensis</name>
    <dbReference type="NCBI Taxonomy" id="716816"/>
    <lineage>
        <taxon>Bacteria</taxon>
        <taxon>Pseudomonadati</taxon>
        <taxon>Pseudomonadota</taxon>
        <taxon>Gammaproteobacteria</taxon>
        <taxon>Cellvibrionales</taxon>
        <taxon>Spongiibacteraceae</taxon>
        <taxon>Oceanicoccus</taxon>
    </lineage>
</organism>
<name>A0A1X9NHY1_9GAMM</name>
<keyword evidence="3" id="KW-1185">Reference proteome</keyword>